<comment type="caution">
    <text evidence="3">The sequence shown here is derived from an EMBL/GenBank/DDBJ whole genome shotgun (WGS) entry which is preliminary data.</text>
</comment>
<protein>
    <recommendedName>
        <fullName evidence="5">Chitin-binding type-4 domain-containing protein</fullName>
    </recommendedName>
</protein>
<feature type="compositionally biased region" description="Polar residues" evidence="1">
    <location>
        <begin position="225"/>
        <end position="250"/>
    </location>
</feature>
<evidence type="ECO:0000256" key="1">
    <source>
        <dbReference type="SAM" id="MobiDB-lite"/>
    </source>
</evidence>
<dbReference type="Gene3D" id="2.70.50.70">
    <property type="match status" value="1"/>
</dbReference>
<evidence type="ECO:0000256" key="2">
    <source>
        <dbReference type="SAM" id="SignalP"/>
    </source>
</evidence>
<dbReference type="PANTHER" id="PTHR36182">
    <property type="entry name" value="PROTEIN, PUTATIVE (AFU_ORTHOLOGUE AFUA_6G10930)-RELATED"/>
    <property type="match status" value="1"/>
</dbReference>
<accession>A0A9W8M6W1</accession>
<feature type="chain" id="PRO_5040903463" description="Chitin-binding type-4 domain-containing protein" evidence="2">
    <location>
        <begin position="20"/>
        <end position="483"/>
    </location>
</feature>
<evidence type="ECO:0008006" key="5">
    <source>
        <dbReference type="Google" id="ProtNLM"/>
    </source>
</evidence>
<keyword evidence="4" id="KW-1185">Reference proteome</keyword>
<feature type="compositionally biased region" description="Low complexity" evidence="1">
    <location>
        <begin position="364"/>
        <end position="435"/>
    </location>
</feature>
<dbReference type="EMBL" id="JANBUY010000081">
    <property type="protein sequence ID" value="KAJ2864663.1"/>
    <property type="molecule type" value="Genomic_DNA"/>
</dbReference>
<keyword evidence="2" id="KW-0732">Signal</keyword>
<reference evidence="3" key="1">
    <citation type="submission" date="2022-07" db="EMBL/GenBank/DDBJ databases">
        <title>Phylogenomic reconstructions and comparative analyses of Kickxellomycotina fungi.</title>
        <authorList>
            <person name="Reynolds N.K."/>
            <person name="Stajich J.E."/>
            <person name="Barry K."/>
            <person name="Grigoriev I.V."/>
            <person name="Crous P."/>
            <person name="Smith M.E."/>
        </authorList>
    </citation>
    <scope>NUCLEOTIDE SEQUENCE</scope>
    <source>
        <strain evidence="3">RSA 476</strain>
    </source>
</reference>
<feature type="signal peptide" evidence="2">
    <location>
        <begin position="1"/>
        <end position="19"/>
    </location>
</feature>
<evidence type="ECO:0000313" key="4">
    <source>
        <dbReference type="Proteomes" id="UP001140074"/>
    </source>
</evidence>
<dbReference type="AlphaFoldDB" id="A0A9W8M6W1"/>
<feature type="compositionally biased region" description="Low complexity" evidence="1">
    <location>
        <begin position="454"/>
        <end position="468"/>
    </location>
</feature>
<feature type="region of interest" description="Disordered" evidence="1">
    <location>
        <begin position="225"/>
        <end position="468"/>
    </location>
</feature>
<name>A0A9W8M6W1_9FUNG</name>
<proteinExistence type="predicted"/>
<dbReference type="PANTHER" id="PTHR36182:SF1">
    <property type="entry name" value="PROTEIN, PUTATIVE (AFU_ORTHOLOGUE AFUA_6G10930)-RELATED"/>
    <property type="match status" value="1"/>
</dbReference>
<evidence type="ECO:0000313" key="3">
    <source>
        <dbReference type="EMBL" id="KAJ2864663.1"/>
    </source>
</evidence>
<gene>
    <name evidence="3" type="ORF">GGH94_002753</name>
</gene>
<feature type="compositionally biased region" description="Acidic residues" evidence="1">
    <location>
        <begin position="326"/>
        <end position="341"/>
    </location>
</feature>
<organism evidence="3 4">
    <name type="scientific">Coemansia aciculifera</name>
    <dbReference type="NCBI Taxonomy" id="417176"/>
    <lineage>
        <taxon>Eukaryota</taxon>
        <taxon>Fungi</taxon>
        <taxon>Fungi incertae sedis</taxon>
        <taxon>Zoopagomycota</taxon>
        <taxon>Kickxellomycotina</taxon>
        <taxon>Kickxellomycetes</taxon>
        <taxon>Kickxellales</taxon>
        <taxon>Kickxellaceae</taxon>
        <taxon>Coemansia</taxon>
    </lineage>
</organism>
<feature type="compositionally biased region" description="Acidic residues" evidence="1">
    <location>
        <begin position="350"/>
        <end position="363"/>
    </location>
</feature>
<dbReference type="Proteomes" id="UP001140074">
    <property type="component" value="Unassembled WGS sequence"/>
</dbReference>
<sequence length="483" mass="50064">MKVLAFNALLLGLVHVASGHMSIISPCPRYSAAGTSCPKLPSGVSSYDSNVNAPIGTHGGIAQPLCKYKTPWPTVAATWTAGQSVTIKFNPSGVSHSGGNCEFSISYDGGKTFAVIHRELQYCFVGKKPSGTTNTVSVNSYTFNLPADLPSSDKAVFAWSWVNASGNREFYMNCADVAITGSTSTSYTGTEMVIANYGDYPLIEEFKGDYEAGLALYKSAKHITVSPSGTKPADNNVSRPDNGEENNTNGRILAPRALEDEKCDPEVSSDAENGVSQQEGEGGSSNEGNSADGEDSSAYGEDSSADDDKCDTDNESESNPTGDSSDNSDDLGEQCETDESDSSGTPESSESSDDLGEQCEPEDSSSPTSTSESSSESPISPSSSEESSSSPSSLGESSFSPTPTSSSSESSSPSSSPTSPSSSSSSPTITPTTTPAPVVNSNEPGLVCQRPTGISVPSIISSNSIDPSSYAKFEISMPGSDTF</sequence>
<feature type="compositionally biased region" description="Acidic residues" evidence="1">
    <location>
        <begin position="303"/>
        <end position="316"/>
    </location>
</feature>